<name>A0AAF3F671_9BILA</name>
<sequence length="222" mass="25651">MTESLKARVKRVSTVYDHGTGVTRRFITLCEARGECILLEDDWSRLDFQENEVLKIENLDRKPLGEICGYARVDYKLQTRKDTKIEVLASVPSTTYQPSYPTIIVRFLEVDPRFKPAPKSGTEEKPHLVQDVNGDDSVYTLREFRNVNGDGHELSYDRSKIYKLYNVKIYQDEHLIHFSHYGLSEAGGDDSFHFANSKVPKAPLIPFPIDYKLLSEDENFQR</sequence>
<evidence type="ECO:0000313" key="1">
    <source>
        <dbReference type="Proteomes" id="UP000887575"/>
    </source>
</evidence>
<dbReference type="AlphaFoldDB" id="A0AAF3F671"/>
<evidence type="ECO:0000313" key="2">
    <source>
        <dbReference type="WBParaSite" id="MBELARI_LOCUS2307.1"/>
    </source>
</evidence>
<accession>A0AAF3F671</accession>
<organism evidence="1 2">
    <name type="scientific">Mesorhabditis belari</name>
    <dbReference type="NCBI Taxonomy" id="2138241"/>
    <lineage>
        <taxon>Eukaryota</taxon>
        <taxon>Metazoa</taxon>
        <taxon>Ecdysozoa</taxon>
        <taxon>Nematoda</taxon>
        <taxon>Chromadorea</taxon>
        <taxon>Rhabditida</taxon>
        <taxon>Rhabditina</taxon>
        <taxon>Rhabditomorpha</taxon>
        <taxon>Rhabditoidea</taxon>
        <taxon>Rhabditidae</taxon>
        <taxon>Mesorhabditinae</taxon>
        <taxon>Mesorhabditis</taxon>
    </lineage>
</organism>
<dbReference type="WBParaSite" id="MBELARI_LOCUS2307.1">
    <property type="protein sequence ID" value="MBELARI_LOCUS2307.1"/>
    <property type="gene ID" value="MBELARI_LOCUS2307"/>
</dbReference>
<proteinExistence type="predicted"/>
<protein>
    <submittedName>
        <fullName evidence="2">Uncharacterized protein</fullName>
    </submittedName>
</protein>
<dbReference type="Proteomes" id="UP000887575">
    <property type="component" value="Unassembled WGS sequence"/>
</dbReference>
<reference evidence="2" key="1">
    <citation type="submission" date="2024-02" db="UniProtKB">
        <authorList>
            <consortium name="WormBaseParasite"/>
        </authorList>
    </citation>
    <scope>IDENTIFICATION</scope>
</reference>
<keyword evidence="1" id="KW-1185">Reference proteome</keyword>